<sequence>MNTDLESRQSDVYEADYFQWIESTIQKLKHHDYSSVDWKNVIEELEGMARRERQRLRSNLIVLLVHLLKWHHQPNRRSGSWKGSIVEHRQRIEDIIEDSPSLNAYPSAVLEKCYRNAVAQAAAETGLSPETFPQACPYSISEVLDTKFLPE</sequence>
<dbReference type="Pfam" id="PF01724">
    <property type="entry name" value="DUF29"/>
    <property type="match status" value="1"/>
</dbReference>
<reference evidence="1" key="1">
    <citation type="submission" date="2019-12" db="EMBL/GenBank/DDBJ databases">
        <title>High-Quality draft genome sequences of three cyanobacteria isolated from the limestone walls of the Old Cathedral of Coimbra.</title>
        <authorList>
            <person name="Tiago I."/>
            <person name="Soares F."/>
            <person name="Portugal A."/>
        </authorList>
    </citation>
    <scope>NUCLEOTIDE SEQUENCE</scope>
    <source>
        <strain evidence="1">A</strain>
    </source>
</reference>
<dbReference type="RefSeq" id="WP_162422387.1">
    <property type="nucleotide sequence ID" value="NZ_WVIE01000005.1"/>
</dbReference>
<comment type="caution">
    <text evidence="1">The sequence shown here is derived from an EMBL/GenBank/DDBJ whole genome shotgun (WGS) entry which is preliminary data.</text>
</comment>
<proteinExistence type="predicted"/>
<evidence type="ECO:0000313" key="2">
    <source>
        <dbReference type="Proteomes" id="UP000646053"/>
    </source>
</evidence>
<dbReference type="Gene3D" id="1.20.1220.20">
    <property type="entry name" value="Uncharcterised protein PF01724"/>
    <property type="match status" value="1"/>
</dbReference>
<dbReference type="PANTHER" id="PTHR34235:SF3">
    <property type="entry name" value="SLR1203 PROTEIN"/>
    <property type="match status" value="1"/>
</dbReference>
<dbReference type="Proteomes" id="UP000646053">
    <property type="component" value="Unassembled WGS sequence"/>
</dbReference>
<dbReference type="AlphaFoldDB" id="A0A8J8CHP2"/>
<gene>
    <name evidence="1" type="ORF">GS601_06170</name>
</gene>
<accession>A0A8J8CHP2</accession>
<name>A0A8J8CHP2_9CYAN</name>
<dbReference type="PANTHER" id="PTHR34235">
    <property type="entry name" value="SLR1203 PROTEIN-RELATED"/>
    <property type="match status" value="1"/>
</dbReference>
<organism evidence="1 2">
    <name type="scientific">Myxacorys almedinensis A</name>
    <dbReference type="NCBI Taxonomy" id="2690445"/>
    <lineage>
        <taxon>Bacteria</taxon>
        <taxon>Bacillati</taxon>
        <taxon>Cyanobacteriota</taxon>
        <taxon>Cyanophyceae</taxon>
        <taxon>Leptolyngbyales</taxon>
        <taxon>Leptolyngbyaceae</taxon>
        <taxon>Myxacorys</taxon>
        <taxon>Myxacorys almedinensis</taxon>
    </lineage>
</organism>
<keyword evidence="2" id="KW-1185">Reference proteome</keyword>
<dbReference type="InterPro" id="IPR002636">
    <property type="entry name" value="DUF29"/>
</dbReference>
<dbReference type="EMBL" id="WVIE01000005">
    <property type="protein sequence ID" value="NDJ16879.1"/>
    <property type="molecule type" value="Genomic_DNA"/>
</dbReference>
<protein>
    <submittedName>
        <fullName evidence="1">DUF29 family protein</fullName>
    </submittedName>
</protein>
<evidence type="ECO:0000313" key="1">
    <source>
        <dbReference type="EMBL" id="NDJ16879.1"/>
    </source>
</evidence>